<comment type="caution">
    <text evidence="1">The sequence shown here is derived from an EMBL/GenBank/DDBJ whole genome shotgun (WGS) entry which is preliminary data.</text>
</comment>
<name>A0ABS8YFG9_9BACL</name>
<evidence type="ECO:0000313" key="1">
    <source>
        <dbReference type="EMBL" id="MCE5170748.1"/>
    </source>
</evidence>
<sequence length="145" mass="16703">MEWTSFELSPPKQKERSSNCYQGFYRLQLANPAAKKFDPHSEAGEQLAAWNTLQKIIPRTIKDKSWHCDGLDRQIMEICADLIIFYGKDHPVSAKIWAFAENGISKSVENMGLILYDKTIKASKLMGNDHLAQRLAKHRKKLEQR</sequence>
<gene>
    <name evidence="1" type="ORF">LQV63_15690</name>
</gene>
<organism evidence="1 2">
    <name type="scientific">Paenibacillus profundus</name>
    <dbReference type="NCBI Taxonomy" id="1173085"/>
    <lineage>
        <taxon>Bacteria</taxon>
        <taxon>Bacillati</taxon>
        <taxon>Bacillota</taxon>
        <taxon>Bacilli</taxon>
        <taxon>Bacillales</taxon>
        <taxon>Paenibacillaceae</taxon>
        <taxon>Paenibacillus</taxon>
    </lineage>
</organism>
<evidence type="ECO:0000313" key="2">
    <source>
        <dbReference type="Proteomes" id="UP001199916"/>
    </source>
</evidence>
<protein>
    <submittedName>
        <fullName evidence="1">Uncharacterized protein</fullName>
    </submittedName>
</protein>
<accession>A0ABS8YFG9</accession>
<reference evidence="1 2" key="1">
    <citation type="submission" date="2021-11" db="EMBL/GenBank/DDBJ databases">
        <title>Draft genome sequence of Paenibacillus profundus YoMME, a new Gram-positive bacteria with exoelectrogenic properties.</title>
        <authorList>
            <person name="Hubenova Y."/>
            <person name="Hubenova E."/>
            <person name="Manasiev Y."/>
            <person name="Peykov S."/>
            <person name="Mitov M."/>
        </authorList>
    </citation>
    <scope>NUCLEOTIDE SEQUENCE [LARGE SCALE GENOMIC DNA]</scope>
    <source>
        <strain evidence="1 2">YoMME</strain>
    </source>
</reference>
<dbReference type="EMBL" id="JAJNBZ010000012">
    <property type="protein sequence ID" value="MCE5170748.1"/>
    <property type="molecule type" value="Genomic_DNA"/>
</dbReference>
<keyword evidence="2" id="KW-1185">Reference proteome</keyword>
<proteinExistence type="predicted"/>
<dbReference type="Proteomes" id="UP001199916">
    <property type="component" value="Unassembled WGS sequence"/>
</dbReference>